<dbReference type="SUPFAM" id="SSF55073">
    <property type="entry name" value="Nucleotide cyclase"/>
    <property type="match status" value="1"/>
</dbReference>
<keyword evidence="2" id="KW-0472">Membrane</keyword>
<dbReference type="InterPro" id="IPR043128">
    <property type="entry name" value="Rev_trsase/Diguanyl_cyclase"/>
</dbReference>
<evidence type="ECO:0000259" key="3">
    <source>
        <dbReference type="PROSITE" id="PS50887"/>
    </source>
</evidence>
<dbReference type="RefSeq" id="WP_316699281.1">
    <property type="nucleotide sequence ID" value="NZ_CP136336.1"/>
</dbReference>
<evidence type="ECO:0000256" key="2">
    <source>
        <dbReference type="SAM" id="Phobius"/>
    </source>
</evidence>
<dbReference type="SMART" id="SM00267">
    <property type="entry name" value="GGDEF"/>
    <property type="match status" value="1"/>
</dbReference>
<protein>
    <submittedName>
        <fullName evidence="4">GGDEF domain-containing protein</fullName>
        <ecNumber evidence="4">2.7.7.65</ecNumber>
    </submittedName>
</protein>
<sequence>MHPTDPTTDASPHRLPARPTLLAWAVTAAQAPFAAWAWFSCFALGLVTRRSAAQTDEVCTTRPPSRPRPVPVQPTRRRTDAFGQPAKHSVPLLTAHQDALTDLSALRALGDADTAWSDDLEQRGLRLCVLHVGLDRVGPITERYGADAGEQILRQVARRLRQLVREEDRVLRVEEHEFVLLLAAPHTECLAFTRSMSTRIKAELQRPLNYRTLSNLHIGCSVGLAIWPMHGDSLEAVLEHAAEMLASVRPRVAEAHPVQALETT</sequence>
<reference evidence="4 5" key="1">
    <citation type="submission" date="2023-10" db="EMBL/GenBank/DDBJ databases">
        <title>Bacteria for the degradation of biodegradable plastic PBAT(Polybutylene adipate terephthalate).</title>
        <authorList>
            <person name="Weon H.-Y."/>
            <person name="Yeon J."/>
        </authorList>
    </citation>
    <scope>NUCLEOTIDE SEQUENCE [LARGE SCALE GENOMIC DNA]</scope>
    <source>
        <strain evidence="4 5">SBD 7-3</strain>
    </source>
</reference>
<dbReference type="EC" id="2.7.7.65" evidence="4"/>
<dbReference type="Pfam" id="PF00990">
    <property type="entry name" value="GGDEF"/>
    <property type="match status" value="1"/>
</dbReference>
<evidence type="ECO:0000256" key="1">
    <source>
        <dbReference type="SAM" id="MobiDB-lite"/>
    </source>
</evidence>
<dbReference type="PANTHER" id="PTHR44757:SF2">
    <property type="entry name" value="BIOFILM ARCHITECTURE MAINTENANCE PROTEIN MBAA"/>
    <property type="match status" value="1"/>
</dbReference>
<name>A0ABZ0CNZ0_9BURK</name>
<organism evidence="4 5">
    <name type="scientific">Piscinibacter gummiphilus</name>
    <dbReference type="NCBI Taxonomy" id="946333"/>
    <lineage>
        <taxon>Bacteria</taxon>
        <taxon>Pseudomonadati</taxon>
        <taxon>Pseudomonadota</taxon>
        <taxon>Betaproteobacteria</taxon>
        <taxon>Burkholderiales</taxon>
        <taxon>Sphaerotilaceae</taxon>
        <taxon>Piscinibacter</taxon>
    </lineage>
</organism>
<proteinExistence type="predicted"/>
<feature type="transmembrane region" description="Helical" evidence="2">
    <location>
        <begin position="21"/>
        <end position="47"/>
    </location>
</feature>
<dbReference type="CDD" id="cd01949">
    <property type="entry name" value="GGDEF"/>
    <property type="match status" value="1"/>
</dbReference>
<dbReference type="EMBL" id="CP136336">
    <property type="protein sequence ID" value="WOB06692.1"/>
    <property type="molecule type" value="Genomic_DNA"/>
</dbReference>
<keyword evidence="2" id="KW-1133">Transmembrane helix</keyword>
<feature type="region of interest" description="Disordered" evidence="1">
    <location>
        <begin position="57"/>
        <end position="77"/>
    </location>
</feature>
<accession>A0ABZ0CNZ0</accession>
<evidence type="ECO:0000313" key="5">
    <source>
        <dbReference type="Proteomes" id="UP001303946"/>
    </source>
</evidence>
<dbReference type="Proteomes" id="UP001303946">
    <property type="component" value="Chromosome"/>
</dbReference>
<feature type="domain" description="GGDEF" evidence="3">
    <location>
        <begin position="125"/>
        <end position="263"/>
    </location>
</feature>
<gene>
    <name evidence="4" type="ORF">RXV79_17385</name>
</gene>
<keyword evidence="4" id="KW-0808">Transferase</keyword>
<dbReference type="GO" id="GO:0052621">
    <property type="term" value="F:diguanylate cyclase activity"/>
    <property type="evidence" value="ECO:0007669"/>
    <property type="project" value="UniProtKB-EC"/>
</dbReference>
<dbReference type="InterPro" id="IPR000160">
    <property type="entry name" value="GGDEF_dom"/>
</dbReference>
<dbReference type="PROSITE" id="PS50887">
    <property type="entry name" value="GGDEF"/>
    <property type="match status" value="1"/>
</dbReference>
<keyword evidence="2" id="KW-0812">Transmembrane</keyword>
<dbReference type="InterPro" id="IPR052155">
    <property type="entry name" value="Biofilm_reg_signaling"/>
</dbReference>
<keyword evidence="4" id="KW-0548">Nucleotidyltransferase</keyword>
<dbReference type="NCBIfam" id="TIGR00254">
    <property type="entry name" value="GGDEF"/>
    <property type="match status" value="1"/>
</dbReference>
<keyword evidence="5" id="KW-1185">Reference proteome</keyword>
<dbReference type="PANTHER" id="PTHR44757">
    <property type="entry name" value="DIGUANYLATE CYCLASE DGCP"/>
    <property type="match status" value="1"/>
</dbReference>
<evidence type="ECO:0000313" key="4">
    <source>
        <dbReference type="EMBL" id="WOB06692.1"/>
    </source>
</evidence>
<dbReference type="Gene3D" id="3.30.70.270">
    <property type="match status" value="1"/>
</dbReference>
<dbReference type="InterPro" id="IPR029787">
    <property type="entry name" value="Nucleotide_cyclase"/>
</dbReference>